<reference evidence="3 4" key="1">
    <citation type="journal article" date="2014" name="Genome Announc.">
        <title>Draft genome sequences of six enterohepatic helicobacter species isolated from humans and one from rhesus macaques.</title>
        <authorList>
            <person name="Shen Z."/>
            <person name="Sheh A."/>
            <person name="Young S.K."/>
            <person name="Abouelliel A."/>
            <person name="Ward D.V."/>
            <person name="Earl A.M."/>
            <person name="Fox J.G."/>
        </authorList>
    </citation>
    <scope>NUCLEOTIDE SEQUENCE [LARGE SCALE GENOMIC DNA]</scope>
    <source>
        <strain evidence="3 4">MIT 99-5501</strain>
    </source>
</reference>
<organism evidence="3 4">
    <name type="scientific">Helicobacter macacae MIT 99-5501</name>
    <dbReference type="NCBI Taxonomy" id="1357400"/>
    <lineage>
        <taxon>Bacteria</taxon>
        <taxon>Pseudomonadati</taxon>
        <taxon>Campylobacterota</taxon>
        <taxon>Epsilonproteobacteria</taxon>
        <taxon>Campylobacterales</taxon>
        <taxon>Helicobacteraceae</taxon>
        <taxon>Helicobacter</taxon>
    </lineage>
</organism>
<dbReference type="PANTHER" id="PTHR34580">
    <property type="match status" value="1"/>
</dbReference>
<dbReference type="InterPro" id="IPR026881">
    <property type="entry name" value="WYL_dom"/>
</dbReference>
<dbReference type="HOGENOM" id="CLU_041141_10_1_7"/>
<dbReference type="InterPro" id="IPR036388">
    <property type="entry name" value="WH-like_DNA-bd_sf"/>
</dbReference>
<dbReference type="Pfam" id="PF13280">
    <property type="entry name" value="WYL"/>
    <property type="match status" value="1"/>
</dbReference>
<dbReference type="InterPro" id="IPR051534">
    <property type="entry name" value="CBASS_pafABC_assoc_protein"/>
</dbReference>
<protein>
    <submittedName>
        <fullName evidence="3">Uncharacterized protein</fullName>
    </submittedName>
</protein>
<dbReference type="PANTHER" id="PTHR34580:SF1">
    <property type="entry name" value="PROTEIN PAFC"/>
    <property type="match status" value="1"/>
</dbReference>
<dbReference type="RefSeq" id="WP_023928577.1">
    <property type="nucleotide sequence ID" value="NZ_KI669455.1"/>
</dbReference>
<dbReference type="OrthoDB" id="6521217at2"/>
<accession>V8C6W2</accession>
<dbReference type="EMBL" id="AZJI01000009">
    <property type="protein sequence ID" value="ETD22466.1"/>
    <property type="molecule type" value="Genomic_DNA"/>
</dbReference>
<evidence type="ECO:0000313" key="3">
    <source>
        <dbReference type="EMBL" id="ETD22466.1"/>
    </source>
</evidence>
<evidence type="ECO:0000259" key="1">
    <source>
        <dbReference type="Pfam" id="PF13280"/>
    </source>
</evidence>
<dbReference type="PATRIC" id="fig|1357400.3.peg.2394"/>
<name>V8C6W2_9HELI</name>
<proteinExistence type="predicted"/>
<dbReference type="InterPro" id="IPR057727">
    <property type="entry name" value="WCX_dom"/>
</dbReference>
<evidence type="ECO:0000313" key="4">
    <source>
        <dbReference type="Proteomes" id="UP000018731"/>
    </source>
</evidence>
<dbReference type="PROSITE" id="PS52050">
    <property type="entry name" value="WYL"/>
    <property type="match status" value="1"/>
</dbReference>
<dbReference type="eggNOG" id="COG2378">
    <property type="taxonomic scope" value="Bacteria"/>
</dbReference>
<dbReference type="AlphaFoldDB" id="V8C6W2"/>
<dbReference type="Proteomes" id="UP000018731">
    <property type="component" value="Unassembled WGS sequence"/>
</dbReference>
<comment type="caution">
    <text evidence="3">The sequence shown here is derived from an EMBL/GenBank/DDBJ whole genome shotgun (WGS) entry which is preliminary data.</text>
</comment>
<keyword evidence="4" id="KW-1185">Reference proteome</keyword>
<dbReference type="Gene3D" id="1.10.10.10">
    <property type="entry name" value="Winged helix-like DNA-binding domain superfamily/Winged helix DNA-binding domain"/>
    <property type="match status" value="1"/>
</dbReference>
<feature type="domain" description="WYL" evidence="1">
    <location>
        <begin position="137"/>
        <end position="181"/>
    </location>
</feature>
<feature type="domain" description="WCX" evidence="2">
    <location>
        <begin position="229"/>
        <end position="306"/>
    </location>
</feature>
<evidence type="ECO:0000259" key="2">
    <source>
        <dbReference type="Pfam" id="PF25583"/>
    </source>
</evidence>
<dbReference type="STRING" id="1357400.HMPREF2086_01773"/>
<gene>
    <name evidence="3" type="ORF">HMPREF2086_01773</name>
</gene>
<dbReference type="Pfam" id="PF25583">
    <property type="entry name" value="WCX"/>
    <property type="match status" value="1"/>
</dbReference>
<sequence>MKNIKMPFANDKIKRQTYIYERLLNASKAKQRIGITQLAKECGVSTKTISRDLHDSLSQMGAIKVGKGWLLDEKLAKDSLQSQEKITLSVLDNLAKSVGEIFYHKAHNLLESISSQFASPIFTHFSTESLGEKELQNFALLESAINAKEQISFVFHSSEFRLEPLKLAFFDGFWYLLGFDIINPTQKIFKKFYLKDISQITRLNTHFEITQNIEQKLENANNVWFNLDEPYPVHLFIDKQIAKYFLRKPLKGQKTLGKYPDGSLEICLNITNEMEILPLICYYIPHIKVLSPDFIKDSVREKISQYLDEIS</sequence>